<evidence type="ECO:0000313" key="2">
    <source>
        <dbReference type="EMBL" id="ENU24191.1"/>
    </source>
</evidence>
<name>A0ABP2TPA1_9GAMM</name>
<comment type="caution">
    <text evidence="2">The sequence shown here is derived from an EMBL/GenBank/DDBJ whole genome shotgun (WGS) entry which is preliminary data.</text>
</comment>
<dbReference type="PROSITE" id="PS51257">
    <property type="entry name" value="PROKAR_LIPOPROTEIN"/>
    <property type="match status" value="1"/>
</dbReference>
<accession>A0ABP2TPA1</accession>
<sequence length="381" mass="42299">MKKLLLLAMLLGLTGCGDNNQSDTTQTNTQANTLQKAEAAPVVANYSLVASPRAMSALAPLQGWDVTKSTVMGASTLIDAIKDTKVSAALVTPNAKQVAEVLRGGAAGVALNIAVEQLLGAVDWVMDPENSQIKYTIPSNDSNDPTVQTIYTVDVARKNLYAVIMDQACSKAVGVYFNSTITSAYYNQSTKTCWVRGLYSGKEYVEDSGRFLYTLKNPLYDPNAQKDANTLPLETVAEQVISNADAGSLDAQVATNLAAQNILNDEELAKPVVQELEYNSRDKCYIYYTRMDDKAGELERRYRQMYEDEYDMYNKYYPETKPFIKNGINYGSWMGHVRKYRSSQFNLNWTIEEARNKGCNETRKATEWKSKAPPPQPGMHS</sequence>
<feature type="compositionally biased region" description="Pro residues" evidence="1">
    <location>
        <begin position="372"/>
        <end position="381"/>
    </location>
</feature>
<dbReference type="RefSeq" id="WP_004653640.1">
    <property type="nucleotide sequence ID" value="NZ_KB849179.1"/>
</dbReference>
<gene>
    <name evidence="2" type="ORF">F993_01507</name>
</gene>
<feature type="compositionally biased region" description="Basic and acidic residues" evidence="1">
    <location>
        <begin position="360"/>
        <end position="370"/>
    </location>
</feature>
<evidence type="ECO:0008006" key="4">
    <source>
        <dbReference type="Google" id="ProtNLM"/>
    </source>
</evidence>
<evidence type="ECO:0000256" key="1">
    <source>
        <dbReference type="SAM" id="MobiDB-lite"/>
    </source>
</evidence>
<reference evidence="2 3" key="1">
    <citation type="submission" date="2013-02" db="EMBL/GenBank/DDBJ databases">
        <title>The Genome Sequence of Acinetobacter sp. NIPH 809.</title>
        <authorList>
            <consortium name="The Broad Institute Genome Sequencing Platform"/>
            <consortium name="The Broad Institute Genome Sequencing Center for Infectious Disease"/>
            <person name="Cerqueira G."/>
            <person name="Feldgarden M."/>
            <person name="Courvalin P."/>
            <person name="Perichon B."/>
            <person name="Grillot-Courvalin C."/>
            <person name="Clermont D."/>
            <person name="Rocha E."/>
            <person name="Yoon E.-J."/>
            <person name="Nemec A."/>
            <person name="Walker B."/>
            <person name="Young S.K."/>
            <person name="Zeng Q."/>
            <person name="Gargeya S."/>
            <person name="Fitzgerald M."/>
            <person name="Haas B."/>
            <person name="Abouelleil A."/>
            <person name="Alvarado L."/>
            <person name="Arachchi H.M."/>
            <person name="Berlin A.M."/>
            <person name="Chapman S.B."/>
            <person name="Dewar J."/>
            <person name="Goldberg J."/>
            <person name="Griggs A."/>
            <person name="Gujja S."/>
            <person name="Hansen M."/>
            <person name="Howarth C."/>
            <person name="Imamovic A."/>
            <person name="Larimer J."/>
            <person name="McCowan C."/>
            <person name="Murphy C."/>
            <person name="Neiman D."/>
            <person name="Pearson M."/>
            <person name="Priest M."/>
            <person name="Roberts A."/>
            <person name="Saif S."/>
            <person name="Shea T."/>
            <person name="Sisk P."/>
            <person name="Sykes S."/>
            <person name="Wortman J."/>
            <person name="Nusbaum C."/>
            <person name="Birren B."/>
        </authorList>
    </citation>
    <scope>NUCLEOTIDE SEQUENCE [LARGE SCALE GENOMIC DNA]</scope>
    <source>
        <strain evidence="2 3">NIPH 809</strain>
    </source>
</reference>
<dbReference type="EMBL" id="APOI01000014">
    <property type="protein sequence ID" value="ENU24191.1"/>
    <property type="molecule type" value="Genomic_DNA"/>
</dbReference>
<proteinExistence type="predicted"/>
<protein>
    <recommendedName>
        <fullName evidence="4">Lipoprotein</fullName>
    </recommendedName>
</protein>
<dbReference type="Proteomes" id="UP000013034">
    <property type="component" value="Unassembled WGS sequence"/>
</dbReference>
<feature type="region of interest" description="Disordered" evidence="1">
    <location>
        <begin position="360"/>
        <end position="381"/>
    </location>
</feature>
<evidence type="ECO:0000313" key="3">
    <source>
        <dbReference type="Proteomes" id="UP000013034"/>
    </source>
</evidence>
<organism evidence="2 3">
    <name type="scientific">Acinetobacter proteolyticus</name>
    <dbReference type="NCBI Taxonomy" id="1776741"/>
    <lineage>
        <taxon>Bacteria</taxon>
        <taxon>Pseudomonadati</taxon>
        <taxon>Pseudomonadota</taxon>
        <taxon>Gammaproteobacteria</taxon>
        <taxon>Moraxellales</taxon>
        <taxon>Moraxellaceae</taxon>
        <taxon>Acinetobacter</taxon>
    </lineage>
</organism>
<keyword evidence="3" id="KW-1185">Reference proteome</keyword>